<reference evidence="1" key="1">
    <citation type="submission" date="2023-07" db="EMBL/GenBank/DDBJ databases">
        <title>draft genome sequence of fig (Ficus carica).</title>
        <authorList>
            <person name="Takahashi T."/>
            <person name="Nishimura K."/>
        </authorList>
    </citation>
    <scope>NUCLEOTIDE SEQUENCE</scope>
</reference>
<dbReference type="EMBL" id="BTGU01000017">
    <property type="protein sequence ID" value="GMN43997.1"/>
    <property type="molecule type" value="Genomic_DNA"/>
</dbReference>
<accession>A0AA88A0G8</accession>
<dbReference type="AlphaFoldDB" id="A0AA88A0G8"/>
<comment type="caution">
    <text evidence="1">The sequence shown here is derived from an EMBL/GenBank/DDBJ whole genome shotgun (WGS) entry which is preliminary data.</text>
</comment>
<name>A0AA88A0G8_FICCA</name>
<dbReference type="Proteomes" id="UP001187192">
    <property type="component" value="Unassembled WGS sequence"/>
</dbReference>
<organism evidence="1 2">
    <name type="scientific">Ficus carica</name>
    <name type="common">Common fig</name>
    <dbReference type="NCBI Taxonomy" id="3494"/>
    <lineage>
        <taxon>Eukaryota</taxon>
        <taxon>Viridiplantae</taxon>
        <taxon>Streptophyta</taxon>
        <taxon>Embryophyta</taxon>
        <taxon>Tracheophyta</taxon>
        <taxon>Spermatophyta</taxon>
        <taxon>Magnoliopsida</taxon>
        <taxon>eudicotyledons</taxon>
        <taxon>Gunneridae</taxon>
        <taxon>Pentapetalae</taxon>
        <taxon>rosids</taxon>
        <taxon>fabids</taxon>
        <taxon>Rosales</taxon>
        <taxon>Moraceae</taxon>
        <taxon>Ficeae</taxon>
        <taxon>Ficus</taxon>
    </lineage>
</organism>
<keyword evidence="2" id="KW-1185">Reference proteome</keyword>
<evidence type="ECO:0000313" key="1">
    <source>
        <dbReference type="EMBL" id="GMN43997.1"/>
    </source>
</evidence>
<gene>
    <name evidence="1" type="ORF">TIFTF001_013209</name>
</gene>
<evidence type="ECO:0000313" key="2">
    <source>
        <dbReference type="Proteomes" id="UP001187192"/>
    </source>
</evidence>
<proteinExistence type="predicted"/>
<sequence>MMLMARGITGGAATRMRGADGGKRRLNRLMRQFSSSDTHADPALLPGEAAPLIGDSGIAASFGDVAFFLSALEKSCLVVSVTRGMFHRSLNDLRQPSGIVFPVLPFLQKPLAAVVSVLLKLLKLKLGEFSKTRQGV</sequence>
<protein>
    <submittedName>
        <fullName evidence="1">Uncharacterized protein</fullName>
    </submittedName>
</protein>